<feature type="domain" description="Glycosyltransferase subfamily 4-like N-terminal" evidence="2">
    <location>
        <begin position="18"/>
        <end position="129"/>
    </location>
</feature>
<dbReference type="Pfam" id="PF13439">
    <property type="entry name" value="Glyco_transf_4"/>
    <property type="match status" value="1"/>
</dbReference>
<dbReference type="Gene3D" id="3.40.50.2000">
    <property type="entry name" value="Glycogen Phosphorylase B"/>
    <property type="match status" value="2"/>
</dbReference>
<dbReference type="AlphaFoldDB" id="A0A811TB05"/>
<evidence type="ECO:0000259" key="1">
    <source>
        <dbReference type="Pfam" id="PF00534"/>
    </source>
</evidence>
<proteinExistence type="predicted"/>
<keyword evidence="3" id="KW-0808">Transferase</keyword>
<evidence type="ECO:0000313" key="3">
    <source>
        <dbReference type="EMBL" id="CAD6494514.1"/>
    </source>
</evidence>
<dbReference type="InterPro" id="IPR028098">
    <property type="entry name" value="Glyco_trans_4-like_N"/>
</dbReference>
<dbReference type="InterPro" id="IPR001296">
    <property type="entry name" value="Glyco_trans_1"/>
</dbReference>
<sequence>MKIAIVVPPWIQVPPSRYGGIELIVALLADRLVGRGYDVTLFTVGGSGTSANRHHVFDCRQCDILSKSPSECLNTAVTHSLGSYIEIKRQGDFDIVHDNTWKEGLTSAFFMDMPVVHTIHGPIDDTNRRFYSLLTDAKNIHFVTISKFQQKALPNLNYAGNVYNAIEVEKYPYSTEKKDYLLYVGLFNSEKAPHIACEVAEELGMRLTLAGKASEPHEWKYFNKYIKPHLSDTIRYVGEVSDTHKKELFRGATAFIYPIQWDEPFGIVMIEAMACGTPVVTYRRGAAPELVRDGVNGYLADDFDHFLDCVEMVHKIKHSRCRECVETHFSADAMVTGYENIYKKILEE</sequence>
<reference evidence="3" key="1">
    <citation type="submission" date="2020-10" db="EMBL/GenBank/DDBJ databases">
        <authorList>
            <person name="Hahn C.J."/>
            <person name="Laso-Perez R."/>
            <person name="Vulcano F."/>
            <person name="Vaziourakis K.-M."/>
            <person name="Stokke R."/>
            <person name="Steen I.H."/>
            <person name="Teske A."/>
            <person name="Boetius A."/>
            <person name="Liebeke M."/>
            <person name="Amann R."/>
            <person name="Knittel K."/>
        </authorList>
    </citation>
    <scope>NUCLEOTIDE SEQUENCE</scope>
    <source>
        <strain evidence="3">Gfbio:e3339647-f889-4370-9287-4fb5cb688e4c:AG392J18_GoMArc1</strain>
    </source>
</reference>
<protein>
    <submittedName>
        <fullName evidence="3">D-inositol-3-phosphate glycosyltransferase</fullName>
        <ecNumber evidence="3">2.4.1.250</ecNumber>
    </submittedName>
</protein>
<accession>A0A811TB05</accession>
<dbReference type="EC" id="2.4.1.250" evidence="3"/>
<dbReference type="GO" id="GO:0102710">
    <property type="term" value="F:D-inositol-3-phosphate glycosyltransferase activity"/>
    <property type="evidence" value="ECO:0007669"/>
    <property type="project" value="UniProtKB-EC"/>
</dbReference>
<feature type="domain" description="Glycosyl transferase family 1" evidence="1">
    <location>
        <begin position="175"/>
        <end position="303"/>
    </location>
</feature>
<dbReference type="Proteomes" id="UP000612009">
    <property type="component" value="Unassembled WGS sequence"/>
</dbReference>
<dbReference type="PANTHER" id="PTHR12526:SF595">
    <property type="entry name" value="BLL5217 PROTEIN"/>
    <property type="match status" value="1"/>
</dbReference>
<dbReference type="Pfam" id="PF00534">
    <property type="entry name" value="Glycos_transf_1"/>
    <property type="match status" value="1"/>
</dbReference>
<dbReference type="EMBL" id="CAJHIR010000057">
    <property type="protein sequence ID" value="CAD6494514.1"/>
    <property type="molecule type" value="Genomic_DNA"/>
</dbReference>
<evidence type="ECO:0000259" key="2">
    <source>
        <dbReference type="Pfam" id="PF13439"/>
    </source>
</evidence>
<keyword evidence="3" id="KW-0328">Glycosyltransferase</keyword>
<gene>
    <name evidence="3" type="primary">mshA_6</name>
    <name evidence="3" type="ORF">LAKADJCE_00803</name>
</gene>
<dbReference type="CDD" id="cd03802">
    <property type="entry name" value="GT4_AviGT4-like"/>
    <property type="match status" value="1"/>
</dbReference>
<comment type="caution">
    <text evidence="3">The sequence shown here is derived from an EMBL/GenBank/DDBJ whole genome shotgun (WGS) entry which is preliminary data.</text>
</comment>
<name>A0A811TB05_9EURY</name>
<dbReference type="PANTHER" id="PTHR12526">
    <property type="entry name" value="GLYCOSYLTRANSFERASE"/>
    <property type="match status" value="1"/>
</dbReference>
<dbReference type="SUPFAM" id="SSF53756">
    <property type="entry name" value="UDP-Glycosyltransferase/glycogen phosphorylase"/>
    <property type="match status" value="1"/>
</dbReference>
<evidence type="ECO:0000313" key="4">
    <source>
        <dbReference type="Proteomes" id="UP000612009"/>
    </source>
</evidence>
<organism evidence="3 4">
    <name type="scientific">Candidatus Argoarchaeum ethanivorans</name>
    <dbReference type="NCBI Taxonomy" id="2608793"/>
    <lineage>
        <taxon>Archaea</taxon>
        <taxon>Methanobacteriati</taxon>
        <taxon>Methanobacteriota</taxon>
        <taxon>Stenosarchaea group</taxon>
        <taxon>Methanomicrobia</taxon>
        <taxon>Methanosarcinales</taxon>
        <taxon>Methanosarcinales incertae sedis</taxon>
        <taxon>GOM Arc I cluster</taxon>
        <taxon>Candidatus Argoarchaeum</taxon>
    </lineage>
</organism>